<dbReference type="EMBL" id="CP001802">
    <property type="protein sequence ID" value="ACY20717.1"/>
    <property type="molecule type" value="Genomic_DNA"/>
</dbReference>
<feature type="compositionally biased region" description="Polar residues" evidence="1">
    <location>
        <begin position="35"/>
        <end position="54"/>
    </location>
</feature>
<dbReference type="Pfam" id="PF13814">
    <property type="entry name" value="Replic_Relax"/>
    <property type="match status" value="1"/>
</dbReference>
<proteinExistence type="predicted"/>
<keyword evidence="3" id="KW-1185">Reference proteome</keyword>
<dbReference type="STRING" id="526226.Gbro_1435"/>
<name>D0L6G0_GORB4</name>
<evidence type="ECO:0008006" key="4">
    <source>
        <dbReference type="Google" id="ProtNLM"/>
    </source>
</evidence>
<accession>D0L6G0</accession>
<reference evidence="2 3" key="2">
    <citation type="journal article" date="2010" name="Stand. Genomic Sci.">
        <title>Complete genome sequence of Gordonia bronchialis type strain (3410).</title>
        <authorList>
            <person name="Ivanova N."/>
            <person name="Sikorski J."/>
            <person name="Jando M."/>
            <person name="Lapidus A."/>
            <person name="Nolan M."/>
            <person name="Lucas S."/>
            <person name="Del Rio T.G."/>
            <person name="Tice H."/>
            <person name="Copeland A."/>
            <person name="Cheng J.F."/>
            <person name="Chen F."/>
            <person name="Bruce D."/>
            <person name="Goodwin L."/>
            <person name="Pitluck S."/>
            <person name="Mavromatis K."/>
            <person name="Ovchinnikova G."/>
            <person name="Pati A."/>
            <person name="Chen A."/>
            <person name="Palaniappan K."/>
            <person name="Land M."/>
            <person name="Hauser L."/>
            <person name="Chang Y.J."/>
            <person name="Jeffries C.D."/>
            <person name="Chain P."/>
            <person name="Saunders E."/>
            <person name="Han C."/>
            <person name="Detter J.C."/>
            <person name="Brettin T."/>
            <person name="Rohde M."/>
            <person name="Goker M."/>
            <person name="Bristow J."/>
            <person name="Eisen J.A."/>
            <person name="Markowitz V."/>
            <person name="Hugenholtz P."/>
            <person name="Klenk H.P."/>
            <person name="Kyrpides N.C."/>
        </authorList>
    </citation>
    <scope>NUCLEOTIDE SEQUENCE [LARGE SCALE GENOMIC DNA]</scope>
    <source>
        <strain evidence="3">ATCC 25592 / DSM 43247 / BCRC 13721 / JCM 3198 / KCTC 3076 / NBRC 16047 / NCTC 10667</strain>
    </source>
</reference>
<sequence length="330" mass="35609">MNGPKIGSGGAANGDPFAGPIVSSVSPVSPLADPQSVSLPSGNSGAPQGTTTPAPDTLRRLSGAAVDRIRDRLSDRDMAILRSVDEHRFMTARQIETLHVASVAADARGRVTRRILARLRGLRVLDTLDRRIGGARAGSRGFIYHVGVAGDRLLTGARRGSSRLRYEPTTRFVDHRLAIADAHIALTVASRTGRFELADGAVEPGSWRTYTGIGAARRTLKPDLFAETASDDDHVTAWLIEIDLGSEHIPTLLTKCREYEAYRQTGIEQDRHGGFPLVVWSMTHSNPQKAARRRHALAEGIAADRRLPSALFRIIAPDDLVSLIEQGGAV</sequence>
<dbReference type="KEGG" id="gbr:Gbro_1435"/>
<dbReference type="HOGENOM" id="CLU_067990_0_0_11"/>
<reference evidence="3" key="1">
    <citation type="submission" date="2009-10" db="EMBL/GenBank/DDBJ databases">
        <title>The complete chromosome of Gordonia bronchialis DSM 43247.</title>
        <authorList>
            <consortium name="US DOE Joint Genome Institute (JGI-PGF)"/>
            <person name="Lucas S."/>
            <person name="Copeland A."/>
            <person name="Lapidus A."/>
            <person name="Glavina del Rio T."/>
            <person name="Dalin E."/>
            <person name="Tice H."/>
            <person name="Bruce D."/>
            <person name="Goodwin L."/>
            <person name="Pitluck S."/>
            <person name="Kyrpides N."/>
            <person name="Mavromatis K."/>
            <person name="Ivanova N."/>
            <person name="Ovchinnikova G."/>
            <person name="Saunders E."/>
            <person name="Brettin T."/>
            <person name="Detter J.C."/>
            <person name="Han C."/>
            <person name="Larimer F."/>
            <person name="Land M."/>
            <person name="Hauser L."/>
            <person name="Markowitz V."/>
            <person name="Cheng J.-F."/>
            <person name="Hugenholtz P."/>
            <person name="Woyke T."/>
            <person name="Wu D."/>
            <person name="Jando M."/>
            <person name="Schneider S."/>
            <person name="Goeker M."/>
            <person name="Klenk H.-P."/>
            <person name="Eisen J.A."/>
        </authorList>
    </citation>
    <scope>NUCLEOTIDE SEQUENCE [LARGE SCALE GENOMIC DNA]</scope>
    <source>
        <strain evidence="3">ATCC 25592 / DSM 43247 / BCRC 13721 / JCM 3198 / KCTC 3076 / NBRC 16047 / NCTC 10667</strain>
    </source>
</reference>
<gene>
    <name evidence="2" type="ordered locus">Gbro_1435</name>
</gene>
<organism evidence="2 3">
    <name type="scientific">Gordonia bronchialis (strain ATCC 25592 / DSM 43247 / BCRC 13721 / JCM 3198 / KCTC 3076 / NBRC 16047 / NCTC 10667)</name>
    <name type="common">Rhodococcus bronchialis</name>
    <dbReference type="NCBI Taxonomy" id="526226"/>
    <lineage>
        <taxon>Bacteria</taxon>
        <taxon>Bacillati</taxon>
        <taxon>Actinomycetota</taxon>
        <taxon>Actinomycetes</taxon>
        <taxon>Mycobacteriales</taxon>
        <taxon>Gordoniaceae</taxon>
        <taxon>Gordonia</taxon>
    </lineage>
</organism>
<feature type="compositionally biased region" description="Low complexity" evidence="1">
    <location>
        <begin position="20"/>
        <end position="30"/>
    </location>
</feature>
<protein>
    <recommendedName>
        <fullName evidence="4">Replication-relaxation</fullName>
    </recommendedName>
</protein>
<dbReference type="Proteomes" id="UP000001219">
    <property type="component" value="Chromosome"/>
</dbReference>
<evidence type="ECO:0000256" key="1">
    <source>
        <dbReference type="SAM" id="MobiDB-lite"/>
    </source>
</evidence>
<dbReference type="RefSeq" id="WP_012833285.1">
    <property type="nucleotide sequence ID" value="NC_013441.1"/>
</dbReference>
<evidence type="ECO:0000313" key="3">
    <source>
        <dbReference type="Proteomes" id="UP000001219"/>
    </source>
</evidence>
<dbReference type="OrthoDB" id="4146863at2"/>
<feature type="region of interest" description="Disordered" evidence="1">
    <location>
        <begin position="1"/>
        <end position="57"/>
    </location>
</feature>
<dbReference type="InterPro" id="IPR025855">
    <property type="entry name" value="Replic_Relax"/>
</dbReference>
<dbReference type="eggNOG" id="ENOG50328GS">
    <property type="taxonomic scope" value="Bacteria"/>
</dbReference>
<evidence type="ECO:0000313" key="2">
    <source>
        <dbReference type="EMBL" id="ACY20717.1"/>
    </source>
</evidence>
<feature type="compositionally biased region" description="Gly residues" evidence="1">
    <location>
        <begin position="1"/>
        <end position="12"/>
    </location>
</feature>
<dbReference type="AlphaFoldDB" id="D0L6G0"/>